<keyword evidence="3" id="KW-1185">Reference proteome</keyword>
<feature type="compositionally biased region" description="Low complexity" evidence="1">
    <location>
        <begin position="21"/>
        <end position="36"/>
    </location>
</feature>
<feature type="region of interest" description="Disordered" evidence="1">
    <location>
        <begin position="1"/>
        <end position="36"/>
    </location>
</feature>
<evidence type="ECO:0000313" key="2">
    <source>
        <dbReference type="EMBL" id="TWF95529.1"/>
    </source>
</evidence>
<name>A0A561U842_9PSEU</name>
<feature type="compositionally biased region" description="Polar residues" evidence="1">
    <location>
        <begin position="1"/>
        <end position="19"/>
    </location>
</feature>
<dbReference type="RefSeq" id="WP_222429346.1">
    <property type="nucleotide sequence ID" value="NZ_VIWX01000002.1"/>
</dbReference>
<accession>A0A561U842</accession>
<dbReference type="Pfam" id="PF11175">
    <property type="entry name" value="DUF2961"/>
    <property type="match status" value="1"/>
</dbReference>
<dbReference type="Gene3D" id="2.60.120.1390">
    <property type="match status" value="1"/>
</dbReference>
<protein>
    <submittedName>
        <fullName evidence="2">DUF2961 family protein</fullName>
    </submittedName>
</protein>
<gene>
    <name evidence="2" type="ORF">FHU35_12526</name>
</gene>
<dbReference type="AlphaFoldDB" id="A0A561U842"/>
<proteinExistence type="predicted"/>
<dbReference type="EMBL" id="VIWX01000002">
    <property type="protein sequence ID" value="TWF95529.1"/>
    <property type="molecule type" value="Genomic_DNA"/>
</dbReference>
<organism evidence="2 3">
    <name type="scientific">Saccharopolyspora dendranthemae</name>
    <dbReference type="NCBI Taxonomy" id="1181886"/>
    <lineage>
        <taxon>Bacteria</taxon>
        <taxon>Bacillati</taxon>
        <taxon>Actinomycetota</taxon>
        <taxon>Actinomycetes</taxon>
        <taxon>Pseudonocardiales</taxon>
        <taxon>Pseudonocardiaceae</taxon>
        <taxon>Saccharopolyspora</taxon>
    </lineage>
</organism>
<dbReference type="InterPro" id="IPR021345">
    <property type="entry name" value="DUF2961"/>
</dbReference>
<evidence type="ECO:0000256" key="1">
    <source>
        <dbReference type="SAM" id="MobiDB-lite"/>
    </source>
</evidence>
<dbReference type="Proteomes" id="UP000316184">
    <property type="component" value="Unassembled WGS sequence"/>
</dbReference>
<evidence type="ECO:0000313" key="3">
    <source>
        <dbReference type="Proteomes" id="UP000316184"/>
    </source>
</evidence>
<comment type="caution">
    <text evidence="2">The sequence shown here is derived from an EMBL/GenBank/DDBJ whole genome shotgun (WGS) entry which is preliminary data.</text>
</comment>
<sequence length="366" mass="40559">MDELWQLSNMRTRSVSPENPTGAKGAGAQATEGTGASAARELGAGWKVSPSIDLEAGTTTTLADVAGPGVVQHIWLTTEVASVRQLVLRMYWDSEEHPSVEVPLGDFFCNGWAELALVDSEVVVVAPAGGFNSYWPMPFRTRATITLENATDRSVRLYYQVTYQEQELGERIGYFHASWRRSNPLGDPAVHTIVDGIAGTGRYVGTYLAIRPGAPGWWGEGEVKFYLDGDQEHPTICGTGTEDYFGGAWNFDVGGRYVPYSTGQLGLHQVLPPHEIYRPDQRFGMYRWHLRDPICFERDLRVTVQALGWKAGWRYLPLTEADIATTAFWYQSEPHTPFPPLRTQEGAGSGAGRVATWFQNLLRGRG</sequence>
<reference evidence="2 3" key="1">
    <citation type="submission" date="2019-06" db="EMBL/GenBank/DDBJ databases">
        <title>Sequencing the genomes of 1000 actinobacteria strains.</title>
        <authorList>
            <person name="Klenk H.-P."/>
        </authorList>
    </citation>
    <scope>NUCLEOTIDE SEQUENCE [LARGE SCALE GENOMIC DNA]</scope>
    <source>
        <strain evidence="2 3">DSM 46699</strain>
    </source>
</reference>